<dbReference type="SUPFAM" id="SSF50494">
    <property type="entry name" value="Trypsin-like serine proteases"/>
    <property type="match status" value="1"/>
</dbReference>
<feature type="domain" description="Peptidase S1" evidence="4">
    <location>
        <begin position="63"/>
        <end position="291"/>
    </location>
</feature>
<dbReference type="CDD" id="cd00190">
    <property type="entry name" value="Tryp_SPc"/>
    <property type="match status" value="1"/>
</dbReference>
<dbReference type="InterPro" id="IPR033116">
    <property type="entry name" value="TRYPSIN_SER"/>
</dbReference>
<evidence type="ECO:0000259" key="4">
    <source>
        <dbReference type="PROSITE" id="PS50240"/>
    </source>
</evidence>
<dbReference type="PRINTS" id="PR00722">
    <property type="entry name" value="CHYMOTRYPSIN"/>
</dbReference>
<dbReference type="InterPro" id="IPR001254">
    <property type="entry name" value="Trypsin_dom"/>
</dbReference>
<dbReference type="InterPro" id="IPR009003">
    <property type="entry name" value="Peptidase_S1_PA"/>
</dbReference>
<dbReference type="InterPro" id="IPR001314">
    <property type="entry name" value="Peptidase_S1A"/>
</dbReference>
<dbReference type="PROSITE" id="PS50240">
    <property type="entry name" value="TRYPSIN_DOM"/>
    <property type="match status" value="1"/>
</dbReference>
<keyword evidence="3" id="KW-0720">Serine protease</keyword>
<evidence type="ECO:0000256" key="3">
    <source>
        <dbReference type="RuleBase" id="RU363034"/>
    </source>
</evidence>
<keyword evidence="5" id="KW-1185">Reference proteome</keyword>
<comment type="similarity">
    <text evidence="1">Belongs to the peptidase S1 family.</text>
</comment>
<evidence type="ECO:0000313" key="6">
    <source>
        <dbReference type="RefSeq" id="XP_005091707.1"/>
    </source>
</evidence>
<accession>A0ABM0JE92</accession>
<dbReference type="RefSeq" id="XP_005091707.1">
    <property type="nucleotide sequence ID" value="XM_005091650.3"/>
</dbReference>
<organism evidence="5 6">
    <name type="scientific">Aplysia californica</name>
    <name type="common">California sea hare</name>
    <dbReference type="NCBI Taxonomy" id="6500"/>
    <lineage>
        <taxon>Eukaryota</taxon>
        <taxon>Metazoa</taxon>
        <taxon>Spiralia</taxon>
        <taxon>Lophotrochozoa</taxon>
        <taxon>Mollusca</taxon>
        <taxon>Gastropoda</taxon>
        <taxon>Heterobranchia</taxon>
        <taxon>Euthyneura</taxon>
        <taxon>Tectipleura</taxon>
        <taxon>Aplysiida</taxon>
        <taxon>Aplysioidea</taxon>
        <taxon>Aplysiidae</taxon>
        <taxon>Aplysia</taxon>
    </lineage>
</organism>
<name>A0ABM0JE92_APLCA</name>
<dbReference type="PROSITE" id="PS00134">
    <property type="entry name" value="TRYPSIN_HIS"/>
    <property type="match status" value="1"/>
</dbReference>
<gene>
    <name evidence="6" type="primary">LOC101848265</name>
</gene>
<reference evidence="6" key="1">
    <citation type="submission" date="2025-08" db="UniProtKB">
        <authorList>
            <consortium name="RefSeq"/>
        </authorList>
    </citation>
    <scope>IDENTIFICATION</scope>
</reference>
<proteinExistence type="inferred from homology"/>
<evidence type="ECO:0000313" key="5">
    <source>
        <dbReference type="Proteomes" id="UP000694888"/>
    </source>
</evidence>
<dbReference type="PANTHER" id="PTHR24276:SF98">
    <property type="entry name" value="FI18310P1-RELATED"/>
    <property type="match status" value="1"/>
</dbReference>
<dbReference type="Gene3D" id="2.40.10.10">
    <property type="entry name" value="Trypsin-like serine proteases"/>
    <property type="match status" value="1"/>
</dbReference>
<protein>
    <submittedName>
        <fullName evidence="6">Chymotrypsin A</fullName>
    </submittedName>
</protein>
<dbReference type="Pfam" id="PF00089">
    <property type="entry name" value="Trypsin"/>
    <property type="match status" value="1"/>
</dbReference>
<keyword evidence="2" id="KW-1015">Disulfide bond</keyword>
<dbReference type="PANTHER" id="PTHR24276">
    <property type="entry name" value="POLYSERASE-RELATED"/>
    <property type="match status" value="1"/>
</dbReference>
<dbReference type="SMART" id="SM00020">
    <property type="entry name" value="Tryp_SPc"/>
    <property type="match status" value="1"/>
</dbReference>
<evidence type="ECO:0000256" key="2">
    <source>
        <dbReference type="ARBA" id="ARBA00023157"/>
    </source>
</evidence>
<dbReference type="InterPro" id="IPR018114">
    <property type="entry name" value="TRYPSIN_HIS"/>
</dbReference>
<dbReference type="Proteomes" id="UP000694888">
    <property type="component" value="Unplaced"/>
</dbReference>
<dbReference type="InterPro" id="IPR043504">
    <property type="entry name" value="Peptidase_S1_PA_chymotrypsin"/>
</dbReference>
<keyword evidence="3" id="KW-0378">Hydrolase</keyword>
<dbReference type="InterPro" id="IPR050430">
    <property type="entry name" value="Peptidase_S1"/>
</dbReference>
<dbReference type="PROSITE" id="PS00135">
    <property type="entry name" value="TRYPSIN_SER"/>
    <property type="match status" value="1"/>
</dbReference>
<keyword evidence="3" id="KW-0645">Protease</keyword>
<dbReference type="GeneID" id="101848265"/>
<evidence type="ECO:0000256" key="1">
    <source>
        <dbReference type="ARBA" id="ARBA00007664"/>
    </source>
</evidence>
<sequence length="291" mass="32414">MSAVSEDVLGEDSNQTKKFGPYLVFRELFPESEIPYSGVGPLVYQGEAVRDDYEEDYGPYSAVPGGSTASILTYPYQAALLVRSDGKFYQICGGVLVSKRKVLTAAHCVDLGLTYYVMLGVSDLRDSTSKYIQFIQVSRRILHRSYKNYQDYDIAMLTLSYPARINRRTRIVRLGSYIDTRPTNRCSVSGWGRSETGSGYVLKAGRLRMMTQTRCTAEWYRLTNRYLLGSREVCAVAQDASTCSGDSGGPLVCSGRLAGLVSWGNGDCTPGTPGVFTRIARLRFWIYARLF</sequence>